<evidence type="ECO:0000256" key="4">
    <source>
        <dbReference type="ARBA" id="ARBA00022741"/>
    </source>
</evidence>
<feature type="domain" description="Protein kinase" evidence="9">
    <location>
        <begin position="47"/>
        <end position="334"/>
    </location>
</feature>
<dbReference type="CDD" id="cd14014">
    <property type="entry name" value="STKc_PknB_like"/>
    <property type="match status" value="1"/>
</dbReference>
<dbReference type="EC" id="2.7.11.1" evidence="2"/>
<dbReference type="InterPro" id="IPR017441">
    <property type="entry name" value="Protein_kinase_ATP_BS"/>
</dbReference>
<evidence type="ECO:0000256" key="5">
    <source>
        <dbReference type="ARBA" id="ARBA00022777"/>
    </source>
</evidence>
<proteinExistence type="inferred from homology"/>
<keyword evidence="5 10" id="KW-0418">Kinase</keyword>
<gene>
    <name evidence="10" type="ORF">P5G52_14240</name>
</gene>
<sequence>MSDAAPSLPAGDHRGTAPGGVLPDAPSGPLPSGSSAEDVPPPVVQGLRVGRLLGRGGSSAVWLVTDDGGQRFALKVAGPCRAGEGASDRTVGGPPAGRGRRAAQTLTGSSASEPPAVASAAEQLQTAGRERPDPGVGEEDMVRELRLLQRFAHEHLVRVHRMVRTDQGPGMLMDLAPGGSLLGLVSSRGPLPIPEVVTVLVPIAQVLSHLHGAGALHGDVTPGNILFTAEGKPLLGDFGTARLLGSGRGATAGTPGFLDPTQRGPFDSGADVFALAAVSWFALTGRVPGPTEQRPPLVLIVPEVPQQLMQLIEDGLSSTRDRRPTADHFARILLSSAAPDPVNLVPAVHSSVLPELVTRRAGPRPAVPGSGWRRILGGRGSTTKERSGGARRPPPRGHTVPSRGTSVGAPARRRTGRPGERARNGLALAAALATVVLLIAGIAVTLGGFGAPYAVPPGPGSIAESGSSAGLGPVPSPGSSAGSGPVPGPGSRAASGPSAGQGITGREGADFGSEGQEGAGGSGGAGVPSEPPAEALLAGDPVTALRGLADLRAAAFRTADTAVLTSVDVEGSPALSADRKAVTALADSGRSLQDLSIDIRNPVVLGEADLVAAPAVGSLPGVTGAPVGTLVSLIRATAALSSYTERAASTPPADAEPSPLMAAGQQELIFILWKSGSAWRIHSVVSPPD</sequence>
<comment type="similarity">
    <text evidence="1">Belongs to the protein kinase superfamily. NEK Ser/Thr protein kinase family. NIMA subfamily.</text>
</comment>
<dbReference type="Proteomes" id="UP001174209">
    <property type="component" value="Unassembled WGS sequence"/>
</dbReference>
<dbReference type="PROSITE" id="PS50011">
    <property type="entry name" value="PROTEIN_KINASE_DOM"/>
    <property type="match status" value="1"/>
</dbReference>
<evidence type="ECO:0000256" key="3">
    <source>
        <dbReference type="ARBA" id="ARBA00022679"/>
    </source>
</evidence>
<feature type="binding site" evidence="7">
    <location>
        <position position="75"/>
    </location>
    <ligand>
        <name>ATP</name>
        <dbReference type="ChEBI" id="CHEBI:30616"/>
    </ligand>
</feature>
<feature type="compositionally biased region" description="Low complexity" evidence="8">
    <location>
        <begin position="22"/>
        <end position="36"/>
    </location>
</feature>
<feature type="region of interest" description="Disordered" evidence="8">
    <location>
        <begin position="463"/>
        <end position="535"/>
    </location>
</feature>
<evidence type="ECO:0000259" key="9">
    <source>
        <dbReference type="PROSITE" id="PS50011"/>
    </source>
</evidence>
<keyword evidence="3" id="KW-0808">Transferase</keyword>
<protein>
    <recommendedName>
        <fullName evidence="2">non-specific serine/threonine protein kinase</fullName>
        <ecNumber evidence="2">2.7.11.1</ecNumber>
    </recommendedName>
</protein>
<dbReference type="PANTHER" id="PTHR43671">
    <property type="entry name" value="SERINE/THREONINE-PROTEIN KINASE NEK"/>
    <property type="match status" value="1"/>
</dbReference>
<feature type="region of interest" description="Disordered" evidence="8">
    <location>
        <begin position="1"/>
        <end position="42"/>
    </location>
</feature>
<feature type="compositionally biased region" description="Gly residues" evidence="8">
    <location>
        <begin position="515"/>
        <end position="526"/>
    </location>
</feature>
<keyword evidence="6 7" id="KW-0067">ATP-binding</keyword>
<feature type="compositionally biased region" description="Low complexity" evidence="8">
    <location>
        <begin position="465"/>
        <end position="500"/>
    </location>
</feature>
<dbReference type="SUPFAM" id="SSF56112">
    <property type="entry name" value="Protein kinase-like (PK-like)"/>
    <property type="match status" value="1"/>
</dbReference>
<dbReference type="InterPro" id="IPR011009">
    <property type="entry name" value="Kinase-like_dom_sf"/>
</dbReference>
<feature type="region of interest" description="Disordered" evidence="8">
    <location>
        <begin position="361"/>
        <end position="420"/>
    </location>
</feature>
<keyword evidence="11" id="KW-1185">Reference proteome</keyword>
<accession>A0ABT8K3K1</accession>
<feature type="compositionally biased region" description="Low complexity" evidence="8">
    <location>
        <begin position="109"/>
        <end position="118"/>
    </location>
</feature>
<dbReference type="Gene3D" id="1.10.510.10">
    <property type="entry name" value="Transferase(Phosphotransferase) domain 1"/>
    <property type="match status" value="1"/>
</dbReference>
<dbReference type="Pfam" id="PF00069">
    <property type="entry name" value="Pkinase"/>
    <property type="match status" value="1"/>
</dbReference>
<evidence type="ECO:0000256" key="6">
    <source>
        <dbReference type="ARBA" id="ARBA00022840"/>
    </source>
</evidence>
<reference evidence="10" key="1">
    <citation type="submission" date="2023-06" db="EMBL/GenBank/DDBJ databases">
        <title>MT1 and MT2 Draft Genomes of Novel Species.</title>
        <authorList>
            <person name="Venkateswaran K."/>
        </authorList>
    </citation>
    <scope>NUCLEOTIDE SEQUENCE</scope>
    <source>
        <strain evidence="10">IIF3SC-B10</strain>
    </source>
</reference>
<comment type="caution">
    <text evidence="10">The sequence shown here is derived from an EMBL/GenBank/DDBJ whole genome shotgun (WGS) entry which is preliminary data.</text>
</comment>
<feature type="region of interest" description="Disordered" evidence="8">
    <location>
        <begin position="80"/>
        <end position="118"/>
    </location>
</feature>
<dbReference type="RefSeq" id="WP_301228427.1">
    <property type="nucleotide sequence ID" value="NZ_JAROCG010000001.1"/>
</dbReference>
<name>A0ABT8K3K1_9MICC</name>
<evidence type="ECO:0000256" key="8">
    <source>
        <dbReference type="SAM" id="MobiDB-lite"/>
    </source>
</evidence>
<evidence type="ECO:0000313" key="10">
    <source>
        <dbReference type="EMBL" id="MDN4612024.1"/>
    </source>
</evidence>
<evidence type="ECO:0000313" key="11">
    <source>
        <dbReference type="Proteomes" id="UP001174209"/>
    </source>
</evidence>
<dbReference type="EMBL" id="JAROCG010000001">
    <property type="protein sequence ID" value="MDN4612024.1"/>
    <property type="molecule type" value="Genomic_DNA"/>
</dbReference>
<evidence type="ECO:0000256" key="2">
    <source>
        <dbReference type="ARBA" id="ARBA00012513"/>
    </source>
</evidence>
<dbReference type="PANTHER" id="PTHR43671:SF13">
    <property type="entry name" value="SERINE_THREONINE-PROTEIN KINASE NEK2"/>
    <property type="match status" value="1"/>
</dbReference>
<organism evidence="10 11">
    <name type="scientific">Arthrobacter burdickii</name>
    <dbReference type="NCBI Taxonomy" id="3035920"/>
    <lineage>
        <taxon>Bacteria</taxon>
        <taxon>Bacillati</taxon>
        <taxon>Actinomycetota</taxon>
        <taxon>Actinomycetes</taxon>
        <taxon>Micrococcales</taxon>
        <taxon>Micrococcaceae</taxon>
        <taxon>Arthrobacter</taxon>
    </lineage>
</organism>
<keyword evidence="4 7" id="KW-0547">Nucleotide-binding</keyword>
<dbReference type="PROSITE" id="PS00107">
    <property type="entry name" value="PROTEIN_KINASE_ATP"/>
    <property type="match status" value="1"/>
</dbReference>
<evidence type="ECO:0000256" key="7">
    <source>
        <dbReference type="PROSITE-ProRule" id="PRU10141"/>
    </source>
</evidence>
<dbReference type="InterPro" id="IPR000719">
    <property type="entry name" value="Prot_kinase_dom"/>
</dbReference>
<evidence type="ECO:0000256" key="1">
    <source>
        <dbReference type="ARBA" id="ARBA00010886"/>
    </source>
</evidence>
<dbReference type="GO" id="GO:0016301">
    <property type="term" value="F:kinase activity"/>
    <property type="evidence" value="ECO:0007669"/>
    <property type="project" value="UniProtKB-KW"/>
</dbReference>
<dbReference type="InterPro" id="IPR050660">
    <property type="entry name" value="NEK_Ser/Thr_kinase"/>
</dbReference>